<dbReference type="STRING" id="38488.A0A4Y8D4C2"/>
<keyword evidence="2" id="KW-1185">Reference proteome</keyword>
<evidence type="ECO:0000313" key="1">
    <source>
        <dbReference type="EMBL" id="TEY66938.1"/>
    </source>
</evidence>
<accession>A0A4Y8D4C2</accession>
<evidence type="ECO:0000313" key="2">
    <source>
        <dbReference type="Proteomes" id="UP000297299"/>
    </source>
</evidence>
<proteinExistence type="predicted"/>
<name>A0A4Y8D4C2_9HELO</name>
<dbReference type="Proteomes" id="UP000297299">
    <property type="component" value="Unassembled WGS sequence"/>
</dbReference>
<organism evidence="1 2">
    <name type="scientific">Botryotinia calthae</name>
    <dbReference type="NCBI Taxonomy" id="38488"/>
    <lineage>
        <taxon>Eukaryota</taxon>
        <taxon>Fungi</taxon>
        <taxon>Dikarya</taxon>
        <taxon>Ascomycota</taxon>
        <taxon>Pezizomycotina</taxon>
        <taxon>Leotiomycetes</taxon>
        <taxon>Helotiales</taxon>
        <taxon>Sclerotiniaceae</taxon>
        <taxon>Botryotinia</taxon>
    </lineage>
</organism>
<reference evidence="1 2" key="1">
    <citation type="submission" date="2017-11" db="EMBL/GenBank/DDBJ databases">
        <title>Comparative genomics of Botrytis spp.</title>
        <authorList>
            <person name="Valero-Jimenez C.A."/>
            <person name="Tapia P."/>
            <person name="Veloso J."/>
            <person name="Silva-Moreno E."/>
            <person name="Staats M."/>
            <person name="Valdes J.H."/>
            <person name="Van Kan J.A.L."/>
        </authorList>
    </citation>
    <scope>NUCLEOTIDE SEQUENCE [LARGE SCALE GENOMIC DNA]</scope>
    <source>
        <strain evidence="1 2">MUCL2830</strain>
    </source>
</reference>
<dbReference type="AlphaFoldDB" id="A0A4Y8D4C2"/>
<sequence length="193" mass="21815">MFIKSRMMPMFHQISSLQRCTEPRCLFDTRTRKTISLSQSETYPSELFDETRSVFRLNHRILDGWNGLLALGDKKFGCVIFVSCKIDIASRTRWFCHILPTGSWTDGEVERRKLLSLLASQVASMEEDSEIRVAISTEIGGYFVIDGDGGGNGDGNDIDEEDERSIVTARLDVGLGKEKIMEISKRIGKSLHF</sequence>
<comment type="caution">
    <text evidence="1">The sequence shown here is derived from an EMBL/GenBank/DDBJ whole genome shotgun (WGS) entry which is preliminary data.</text>
</comment>
<dbReference type="OrthoDB" id="674604at2759"/>
<gene>
    <name evidence="1" type="ORF">BOTCAL_0130g00130</name>
</gene>
<protein>
    <submittedName>
        <fullName evidence="1">Uncharacterized protein</fullName>
    </submittedName>
</protein>
<dbReference type="EMBL" id="PHWZ01000130">
    <property type="protein sequence ID" value="TEY66938.1"/>
    <property type="molecule type" value="Genomic_DNA"/>
</dbReference>